<evidence type="ECO:0000256" key="7">
    <source>
        <dbReference type="ARBA" id="ARBA00023276"/>
    </source>
</evidence>
<keyword evidence="6" id="KW-0793">Thylakoid</keyword>
<dbReference type="GO" id="GO:0009534">
    <property type="term" value="C:chloroplast thylakoid"/>
    <property type="evidence" value="ECO:0007669"/>
    <property type="project" value="UniProtKB-SubCell"/>
</dbReference>
<evidence type="ECO:0000256" key="4">
    <source>
        <dbReference type="ARBA" id="ARBA00022640"/>
    </source>
</evidence>
<evidence type="ECO:0000313" key="14">
    <source>
        <dbReference type="EMBL" id="LAC45505.1"/>
    </source>
</evidence>
<keyword evidence="7" id="KW-0604">Photosystem II</keyword>
<feature type="domain" description="PsbP C-terminal" evidence="13">
    <location>
        <begin position="91"/>
        <end position="259"/>
    </location>
</feature>
<comment type="function">
    <text evidence="1">May be involved in the regulation of photosystem II.</text>
</comment>
<dbReference type="InterPro" id="IPR016123">
    <property type="entry name" value="Mog1/PsbP_a/b/a-sand"/>
</dbReference>
<keyword evidence="2" id="KW-0150">Chloroplast</keyword>
<evidence type="ECO:0000256" key="10">
    <source>
        <dbReference type="ARBA" id="ARBA00032148"/>
    </source>
</evidence>
<keyword evidence="4" id="KW-0934">Plastid</keyword>
<evidence type="ECO:0000256" key="5">
    <source>
        <dbReference type="ARBA" id="ARBA00022946"/>
    </source>
</evidence>
<protein>
    <recommendedName>
        <fullName evidence="10">23 kDa subunit of oxygen evolving system of photosystem II</fullName>
    </recommendedName>
    <alternativeName>
        <fullName evidence="9">23 kDa thylakoid membrane protein</fullName>
    </alternativeName>
    <alternativeName>
        <fullName evidence="8">OEC 23 kDa subunit</fullName>
    </alternativeName>
</protein>
<dbReference type="PANTHER" id="PTHR31407:SF6">
    <property type="entry name" value="OXYGEN-EVOLVING ENHANCER PROTEIN 2-1, CHLOROPLASTIC"/>
    <property type="match status" value="1"/>
</dbReference>
<dbReference type="EMBL" id="ICQU01000020">
    <property type="protein sequence ID" value="LAC45505.1"/>
    <property type="molecule type" value="mRNA"/>
</dbReference>
<evidence type="ECO:0000256" key="9">
    <source>
        <dbReference type="ARBA" id="ARBA00031606"/>
    </source>
</evidence>
<dbReference type="GO" id="GO:0019898">
    <property type="term" value="C:extrinsic component of membrane"/>
    <property type="evidence" value="ECO:0007669"/>
    <property type="project" value="InterPro"/>
</dbReference>
<dbReference type="SUPFAM" id="SSF55724">
    <property type="entry name" value="Mog1p/PsbP-like"/>
    <property type="match status" value="1"/>
</dbReference>
<accession>A0A7S4X4K2</accession>
<evidence type="ECO:0000256" key="11">
    <source>
        <dbReference type="ARBA" id="ARBA00035638"/>
    </source>
</evidence>
<keyword evidence="3" id="KW-0602">Photosynthesis</keyword>
<name>A0A7S4X4K2_MESVI</name>
<evidence type="ECO:0000256" key="8">
    <source>
        <dbReference type="ARBA" id="ARBA00029584"/>
    </source>
</evidence>
<evidence type="ECO:0000256" key="12">
    <source>
        <dbReference type="ARBA" id="ARBA00046272"/>
    </source>
</evidence>
<comment type="subcellular location">
    <subcellularLocation>
        <location evidence="12">Plastid</location>
        <location evidence="12">Chloroplast thylakoid</location>
    </subcellularLocation>
</comment>
<proteinExistence type="evidence at transcript level"/>
<dbReference type="Pfam" id="PF01789">
    <property type="entry name" value="PsbP"/>
    <property type="match status" value="1"/>
</dbReference>
<reference evidence="14" key="1">
    <citation type="journal article" date="2021" name="Plant Cell">
        <title>Unique peripheral antennas in the photosystems of the streptophyte alga Mesostigma viride.</title>
        <authorList>
            <person name="Aso M."/>
            <person name="Matsumae R."/>
            <person name="Tanaka A."/>
            <person name="Tanaka R."/>
            <person name="Takabayashi A."/>
        </authorList>
    </citation>
    <scope>NUCLEOTIDE SEQUENCE</scope>
    <source>
        <tissue evidence="14">Whole cell</tissue>
    </source>
</reference>
<dbReference type="GO" id="GO:0009654">
    <property type="term" value="C:photosystem II oxygen evolving complex"/>
    <property type="evidence" value="ECO:0007669"/>
    <property type="project" value="InterPro"/>
</dbReference>
<evidence type="ECO:0000256" key="6">
    <source>
        <dbReference type="ARBA" id="ARBA00023078"/>
    </source>
</evidence>
<evidence type="ECO:0000256" key="2">
    <source>
        <dbReference type="ARBA" id="ARBA00022528"/>
    </source>
</evidence>
<dbReference type="AlphaFoldDB" id="A0A7S4X4K2"/>
<dbReference type="InterPro" id="IPR002683">
    <property type="entry name" value="PsbP_C"/>
</dbReference>
<keyword evidence="5" id="KW-0809">Transit peptide</keyword>
<evidence type="ECO:0000256" key="1">
    <source>
        <dbReference type="ARBA" id="ARBA00002851"/>
    </source>
</evidence>
<dbReference type="Gene3D" id="3.40.1000.10">
    <property type="entry name" value="Mog1/PsbP, alpha/beta/alpha sandwich"/>
    <property type="match status" value="1"/>
</dbReference>
<organism evidence="14">
    <name type="scientific">Mesostigma viride</name>
    <name type="common">Green alga</name>
    <dbReference type="NCBI Taxonomy" id="41882"/>
    <lineage>
        <taxon>Eukaryota</taxon>
        <taxon>Viridiplantae</taxon>
        <taxon>Streptophyta</taxon>
        <taxon>Mesostigmatophyceae</taxon>
        <taxon>Mesostigmatales</taxon>
        <taxon>Mesostigmataceae</taxon>
        <taxon>Mesostigma</taxon>
    </lineage>
</organism>
<evidence type="ECO:0000256" key="3">
    <source>
        <dbReference type="ARBA" id="ARBA00022531"/>
    </source>
</evidence>
<evidence type="ECO:0000259" key="13">
    <source>
        <dbReference type="Pfam" id="PF01789"/>
    </source>
</evidence>
<dbReference type="GO" id="GO:0015979">
    <property type="term" value="P:photosynthesis"/>
    <property type="evidence" value="ECO:0007669"/>
    <property type="project" value="UniProtKB-KW"/>
</dbReference>
<comment type="similarity">
    <text evidence="11">Belongs to the PsbP family.</text>
</comment>
<dbReference type="GO" id="GO:0005509">
    <property type="term" value="F:calcium ion binding"/>
    <property type="evidence" value="ECO:0007669"/>
    <property type="project" value="InterPro"/>
</dbReference>
<sequence>MAATLVNSSAFLGKVEKISQKSFNGKSVSMPAMQKVAQKVATSCSMEEGAITRRAAVAAFVGSVVLAAQPSFAAYGEKANVFGKAPTQTGMIPFQGEGFSTLVPAKWGPTKEFGEFPGTLLRYEDNFWRVNNLSVIKNPSSKASITDYGTPADFLNSISFILGETSEQFKSDAEGGFAPNTMASANLLESGTRTANGKTYYTYEIITRTADGNEGGKHVLIQATVSNGNLWIQKVQAGDKRWFKGVEKDCRAAFASFVVA</sequence>
<gene>
    <name evidence="14" type="primary">PSBP</name>
</gene>
<dbReference type="PANTHER" id="PTHR31407">
    <property type="match status" value="1"/>
</dbReference>